<accession>A0ABT2FF39</accession>
<reference evidence="3" key="1">
    <citation type="submission" date="2023-07" db="EMBL/GenBank/DDBJ databases">
        <title>Shewanella mangrovi sp. nov., an acetaldehyde- degrading bacterium isolated from mangrove sediment.</title>
        <authorList>
            <person name="Liu Y."/>
        </authorList>
    </citation>
    <scope>NUCLEOTIDE SEQUENCE [LARGE SCALE GENOMIC DNA]</scope>
    <source>
        <strain evidence="3">C32</strain>
    </source>
</reference>
<dbReference type="Proteomes" id="UP001201549">
    <property type="component" value="Unassembled WGS sequence"/>
</dbReference>
<organism evidence="2 3">
    <name type="scientific">Shewanella electrica</name>
    <dbReference type="NCBI Taxonomy" id="515560"/>
    <lineage>
        <taxon>Bacteria</taxon>
        <taxon>Pseudomonadati</taxon>
        <taxon>Pseudomonadota</taxon>
        <taxon>Gammaproteobacteria</taxon>
        <taxon>Alteromonadales</taxon>
        <taxon>Shewanellaceae</taxon>
        <taxon>Shewanella</taxon>
    </lineage>
</organism>
<evidence type="ECO:0000313" key="2">
    <source>
        <dbReference type="EMBL" id="MCS4554878.1"/>
    </source>
</evidence>
<keyword evidence="1" id="KW-1133">Transmembrane helix</keyword>
<name>A0ABT2FF39_9GAMM</name>
<evidence type="ECO:0000256" key="1">
    <source>
        <dbReference type="SAM" id="Phobius"/>
    </source>
</evidence>
<feature type="transmembrane region" description="Helical" evidence="1">
    <location>
        <begin position="6"/>
        <end position="27"/>
    </location>
</feature>
<feature type="transmembrane region" description="Helical" evidence="1">
    <location>
        <begin position="84"/>
        <end position="102"/>
    </location>
</feature>
<proteinExistence type="predicted"/>
<keyword evidence="3" id="KW-1185">Reference proteome</keyword>
<feature type="transmembrane region" description="Helical" evidence="1">
    <location>
        <begin position="48"/>
        <end position="69"/>
    </location>
</feature>
<dbReference type="RefSeq" id="WP_238894177.1">
    <property type="nucleotide sequence ID" value="NZ_JAKOGG010000001.1"/>
</dbReference>
<sequence length="115" mass="12228">MDWQAFFAVGAAILVLAVVLLVPGLMLGRRLSKCSSNTFLTGVINKRFGVVVTIFVLLCVAATAARYVAPTSFIGQWTASNAGLYSFIAVLAVLVTVIEKLLQACGINLLHDGKQ</sequence>
<gene>
    <name evidence="2" type="ORF">L9G74_00320</name>
</gene>
<protein>
    <submittedName>
        <fullName evidence="2">Uncharacterized protein</fullName>
    </submittedName>
</protein>
<comment type="caution">
    <text evidence="2">The sequence shown here is derived from an EMBL/GenBank/DDBJ whole genome shotgun (WGS) entry which is preliminary data.</text>
</comment>
<keyword evidence="1" id="KW-0812">Transmembrane</keyword>
<dbReference type="EMBL" id="JAKOGG010000001">
    <property type="protein sequence ID" value="MCS4554878.1"/>
    <property type="molecule type" value="Genomic_DNA"/>
</dbReference>
<keyword evidence="1" id="KW-0472">Membrane</keyword>
<evidence type="ECO:0000313" key="3">
    <source>
        <dbReference type="Proteomes" id="UP001201549"/>
    </source>
</evidence>